<feature type="domain" description="GST C-terminal" evidence="2">
    <location>
        <begin position="85"/>
        <end position="209"/>
    </location>
</feature>
<dbReference type="InterPro" id="IPR036282">
    <property type="entry name" value="Glutathione-S-Trfase_C_sf"/>
</dbReference>
<dbReference type="SFLD" id="SFLDS00019">
    <property type="entry name" value="Glutathione_Transferase_(cytos"/>
    <property type="match status" value="1"/>
</dbReference>
<dbReference type="RefSeq" id="WP_161862111.1">
    <property type="nucleotide sequence ID" value="NZ_CP046620.1"/>
</dbReference>
<dbReference type="InterPro" id="IPR040079">
    <property type="entry name" value="Glutathione_S-Trfase"/>
</dbReference>
<dbReference type="Gene3D" id="1.20.1050.10">
    <property type="match status" value="1"/>
</dbReference>
<gene>
    <name evidence="3" type="ORF">GO499_10345</name>
</gene>
<dbReference type="Pfam" id="PF13410">
    <property type="entry name" value="GST_C_2"/>
    <property type="match status" value="1"/>
</dbReference>
<dbReference type="Gene3D" id="3.40.30.10">
    <property type="entry name" value="Glutaredoxin"/>
    <property type="match status" value="1"/>
</dbReference>
<dbReference type="InterPro" id="IPR036249">
    <property type="entry name" value="Thioredoxin-like_sf"/>
</dbReference>
<sequence length="209" mass="23683">MTPKLHCFAQSGNAYKVALTLDLCGEEWEPVFVDFFHGEARSPAYRQINEMAEVPTYTEGDLCLTQSGVILDYLAEKHGKFGPQNAEERREILRWLLWDNHKFTSQIATGRFLQLFLAEDKRNADVIAFLMGRFKAAMKVLEARLEPRPFILGDRPTIADFSCAGYIWFLGEVGLEPGPALARWRDAIAALPGWRHPYDAMPGHPLDLS</sequence>
<keyword evidence="3" id="KW-0808">Transferase</keyword>
<keyword evidence="4" id="KW-1185">Reference proteome</keyword>
<dbReference type="PROSITE" id="PS50405">
    <property type="entry name" value="GST_CTER"/>
    <property type="match status" value="1"/>
</dbReference>
<dbReference type="PROSITE" id="PS50404">
    <property type="entry name" value="GST_NTER"/>
    <property type="match status" value="1"/>
</dbReference>
<feature type="domain" description="GST N-terminal" evidence="1">
    <location>
        <begin position="1"/>
        <end position="82"/>
    </location>
</feature>
<name>A0A6P1T1D1_9RHOB</name>
<dbReference type="InterPro" id="IPR010987">
    <property type="entry name" value="Glutathione-S-Trfase_C-like"/>
</dbReference>
<dbReference type="PANTHER" id="PTHR44051:SF2">
    <property type="entry name" value="HYPOTHETICAL GLUTATHIONE S-TRANSFERASE LIKE PROTEIN"/>
    <property type="match status" value="1"/>
</dbReference>
<dbReference type="SUPFAM" id="SSF52833">
    <property type="entry name" value="Thioredoxin-like"/>
    <property type="match status" value="1"/>
</dbReference>
<dbReference type="KEGG" id="amaq:GO499_10345"/>
<organism evidence="3 4">
    <name type="scientific">Algicella marina</name>
    <dbReference type="NCBI Taxonomy" id="2683284"/>
    <lineage>
        <taxon>Bacteria</taxon>
        <taxon>Pseudomonadati</taxon>
        <taxon>Pseudomonadota</taxon>
        <taxon>Alphaproteobacteria</taxon>
        <taxon>Rhodobacterales</taxon>
        <taxon>Paracoccaceae</taxon>
        <taxon>Algicella</taxon>
    </lineage>
</organism>
<evidence type="ECO:0000313" key="4">
    <source>
        <dbReference type="Proteomes" id="UP000464495"/>
    </source>
</evidence>
<dbReference type="PANTHER" id="PTHR44051">
    <property type="entry name" value="GLUTATHIONE S-TRANSFERASE-RELATED"/>
    <property type="match status" value="1"/>
</dbReference>
<dbReference type="SUPFAM" id="SSF47616">
    <property type="entry name" value="GST C-terminal domain-like"/>
    <property type="match status" value="1"/>
</dbReference>
<dbReference type="GO" id="GO:0016740">
    <property type="term" value="F:transferase activity"/>
    <property type="evidence" value="ECO:0007669"/>
    <property type="project" value="UniProtKB-KW"/>
</dbReference>
<protein>
    <submittedName>
        <fullName evidence="3">Glutathione S-transferase</fullName>
    </submittedName>
</protein>
<evidence type="ECO:0000259" key="1">
    <source>
        <dbReference type="PROSITE" id="PS50404"/>
    </source>
</evidence>
<dbReference type="AlphaFoldDB" id="A0A6P1T1D1"/>
<dbReference type="CDD" id="cd03056">
    <property type="entry name" value="GST_N_4"/>
    <property type="match status" value="1"/>
</dbReference>
<dbReference type="EMBL" id="CP046620">
    <property type="protein sequence ID" value="QHQ35551.1"/>
    <property type="molecule type" value="Genomic_DNA"/>
</dbReference>
<dbReference type="Pfam" id="PF02798">
    <property type="entry name" value="GST_N"/>
    <property type="match status" value="1"/>
</dbReference>
<evidence type="ECO:0000313" key="3">
    <source>
        <dbReference type="EMBL" id="QHQ35551.1"/>
    </source>
</evidence>
<dbReference type="InterPro" id="IPR004045">
    <property type="entry name" value="Glutathione_S-Trfase_N"/>
</dbReference>
<dbReference type="SFLD" id="SFLDG01150">
    <property type="entry name" value="Main.1:_Beta-like"/>
    <property type="match status" value="1"/>
</dbReference>
<evidence type="ECO:0000259" key="2">
    <source>
        <dbReference type="PROSITE" id="PS50405"/>
    </source>
</evidence>
<accession>A0A6P1T1D1</accession>
<proteinExistence type="predicted"/>
<dbReference type="SFLD" id="SFLDG00358">
    <property type="entry name" value="Main_(cytGST)"/>
    <property type="match status" value="1"/>
</dbReference>
<dbReference type="Proteomes" id="UP000464495">
    <property type="component" value="Chromosome"/>
</dbReference>
<reference evidence="3 4" key="1">
    <citation type="submission" date="2019-12" db="EMBL/GenBank/DDBJ databases">
        <title>Complete genome sequence of Algicella marina strain 9Alg 56(T) isolated from the red alga Tichocarpus crinitus.</title>
        <authorList>
            <person name="Kim S.-G."/>
            <person name="Nedashkovskaya O.I."/>
        </authorList>
    </citation>
    <scope>NUCLEOTIDE SEQUENCE [LARGE SCALE GENOMIC DNA]</scope>
    <source>
        <strain evidence="3 4">9Alg 56</strain>
    </source>
</reference>